<evidence type="ECO:0000256" key="1">
    <source>
        <dbReference type="SAM" id="MobiDB-lite"/>
    </source>
</evidence>
<feature type="compositionally biased region" description="Acidic residues" evidence="1">
    <location>
        <begin position="68"/>
        <end position="91"/>
    </location>
</feature>
<sequence length="91" mass="10287">MSKYENVKKQLENLGGFDSIEIEYKGGEVVEFDADGGSLDSFLNDIDWDKVTDIDVELEDGEKVGLDWDGEDDEEDEDEEVKDSGDEDEED</sequence>
<name>H3SJ45_9BACL</name>
<dbReference type="Proteomes" id="UP000003900">
    <property type="component" value="Unassembled WGS sequence"/>
</dbReference>
<dbReference type="AlphaFoldDB" id="H3SJ45"/>
<organism evidence="2 3">
    <name type="scientific">Paenibacillus dendritiformis C454</name>
    <dbReference type="NCBI Taxonomy" id="1131935"/>
    <lineage>
        <taxon>Bacteria</taxon>
        <taxon>Bacillati</taxon>
        <taxon>Bacillota</taxon>
        <taxon>Bacilli</taxon>
        <taxon>Bacillales</taxon>
        <taxon>Paenibacillaceae</taxon>
        <taxon>Paenibacillus</taxon>
    </lineage>
</organism>
<feature type="non-terminal residue" evidence="2">
    <location>
        <position position="91"/>
    </location>
</feature>
<evidence type="ECO:0000313" key="3">
    <source>
        <dbReference type="Proteomes" id="UP000003900"/>
    </source>
</evidence>
<dbReference type="EMBL" id="AHKH01000053">
    <property type="protein sequence ID" value="EHQ60881.1"/>
    <property type="molecule type" value="Genomic_DNA"/>
</dbReference>
<evidence type="ECO:0000313" key="2">
    <source>
        <dbReference type="EMBL" id="EHQ60881.1"/>
    </source>
</evidence>
<feature type="region of interest" description="Disordered" evidence="1">
    <location>
        <begin position="61"/>
        <end position="91"/>
    </location>
</feature>
<protein>
    <submittedName>
        <fullName evidence="2">Uncharacterized protein</fullName>
    </submittedName>
</protein>
<reference evidence="2 3" key="1">
    <citation type="journal article" date="2012" name="J. Bacteriol.">
        <title>Genome Sequence of the Pattern-Forming Social Bacterium Paenibacillus dendritiformis C454 Chiral Morphotype.</title>
        <authorList>
            <person name="Sirota-Madi A."/>
            <person name="Olender T."/>
            <person name="Helman Y."/>
            <person name="Brainis I."/>
            <person name="Finkelshtein A."/>
            <person name="Roth D."/>
            <person name="Hagai E."/>
            <person name="Leshkowitz D."/>
            <person name="Brodsky L."/>
            <person name="Galatenko V."/>
            <person name="Nikolaev V."/>
            <person name="Gutnick D.L."/>
            <person name="Lancet D."/>
            <person name="Ben-Jacob E."/>
        </authorList>
    </citation>
    <scope>NUCLEOTIDE SEQUENCE [LARGE SCALE GENOMIC DNA]</scope>
    <source>
        <strain evidence="2 3">C454</strain>
    </source>
</reference>
<comment type="caution">
    <text evidence="2">The sequence shown here is derived from an EMBL/GenBank/DDBJ whole genome shotgun (WGS) entry which is preliminary data.</text>
</comment>
<dbReference type="STRING" id="1131935.PDENDC454_17853"/>
<proteinExistence type="predicted"/>
<gene>
    <name evidence="2" type="ORF">PDENDC454_17853</name>
</gene>
<keyword evidence="3" id="KW-1185">Reference proteome</keyword>
<accession>H3SJ45</accession>